<keyword evidence="2" id="KW-1185">Reference proteome</keyword>
<evidence type="ECO:0000313" key="1">
    <source>
        <dbReference type="EMBL" id="ACV07733.1"/>
    </source>
</evidence>
<sequence length="193" mass="20735">MRTRSYSRGAIAILLTFGLVSGGGIAASATTPPPTSKSIQDNESFEDDLADGFEVLFTEILQLDSNGTWKINEGELSKHPEIDRAKINEVALALTELERLEGSGKLSETRYQTQGKKEFGMCVLKGIIPGAGLVSIDWGKVYSYIKQKTWGKLSKYLAKHAAKIGAKELAKITPVGLASSVPIAAVGCAIWGY</sequence>
<gene>
    <name evidence="1" type="ordered locus">Jden_0057</name>
</gene>
<evidence type="ECO:0000313" key="2">
    <source>
        <dbReference type="Proteomes" id="UP000000628"/>
    </source>
</evidence>
<dbReference type="EMBL" id="CP001706">
    <property type="protein sequence ID" value="ACV07733.1"/>
    <property type="molecule type" value="Genomic_DNA"/>
</dbReference>
<dbReference type="OrthoDB" id="4411875at2"/>
<organism evidence="1 2">
    <name type="scientific">Jonesia denitrificans (strain ATCC 14870 / DSM 20603 / BCRC 15368 / CIP 55.134 / JCM 11481 / NBRC 15587 / NCTC 10816 / Prevot 55134)</name>
    <name type="common">Listeria denitrificans</name>
    <dbReference type="NCBI Taxonomy" id="471856"/>
    <lineage>
        <taxon>Bacteria</taxon>
        <taxon>Bacillati</taxon>
        <taxon>Actinomycetota</taxon>
        <taxon>Actinomycetes</taxon>
        <taxon>Micrococcales</taxon>
        <taxon>Jonesiaceae</taxon>
        <taxon>Jonesia</taxon>
    </lineage>
</organism>
<dbReference type="AlphaFoldDB" id="C7R555"/>
<name>C7R555_JONDD</name>
<dbReference type="Proteomes" id="UP000000628">
    <property type="component" value="Chromosome"/>
</dbReference>
<dbReference type="RefSeq" id="WP_012805838.1">
    <property type="nucleotide sequence ID" value="NC_013174.1"/>
</dbReference>
<proteinExistence type="predicted"/>
<protein>
    <submittedName>
        <fullName evidence="1">Uncharacterized protein</fullName>
    </submittedName>
</protein>
<dbReference type="HOGENOM" id="CLU_1407119_0_0_11"/>
<dbReference type="STRING" id="471856.Jden_0057"/>
<reference evidence="1 2" key="1">
    <citation type="journal article" date="2009" name="Stand. Genomic Sci.">
        <title>Complete genome sequence of Jonesia denitrificans type strain (Prevot 55134).</title>
        <authorList>
            <person name="Pukall R."/>
            <person name="Gehrich-Schroter G."/>
            <person name="Lapidus A."/>
            <person name="Nolan M."/>
            <person name="Glavina Del Rio T."/>
            <person name="Lucas S."/>
            <person name="Chen F."/>
            <person name="Tice H."/>
            <person name="Pitluck S."/>
            <person name="Cheng J.F."/>
            <person name="Copeland A."/>
            <person name="Saunders E."/>
            <person name="Brettin T."/>
            <person name="Detter J.C."/>
            <person name="Bruce D."/>
            <person name="Goodwin L."/>
            <person name="Pati A."/>
            <person name="Ivanova N."/>
            <person name="Mavromatis K."/>
            <person name="Ovchinnikova G."/>
            <person name="Chen A."/>
            <person name="Palaniappan K."/>
            <person name="Land M."/>
            <person name="Hauser L."/>
            <person name="Chang Y.J."/>
            <person name="Jeffries C.D."/>
            <person name="Chain P."/>
            <person name="Goker M."/>
            <person name="Bristow J."/>
            <person name="Eisen J.A."/>
            <person name="Markowitz V."/>
            <person name="Hugenholtz P."/>
            <person name="Kyrpides N.C."/>
            <person name="Klenk H.P."/>
            <person name="Han C."/>
        </authorList>
    </citation>
    <scope>NUCLEOTIDE SEQUENCE [LARGE SCALE GENOMIC DNA]</scope>
    <source>
        <strain evidence="2">ATCC 14870 / DSM 20603 / BCRC 15368 / CIP 55.134 / JCM 11481 / NBRC 15587 / NCTC 10816 / Prevot 55134</strain>
    </source>
</reference>
<dbReference type="KEGG" id="jde:Jden_0057"/>
<accession>C7R555</accession>